<protein>
    <submittedName>
        <fullName evidence="1">Uncharacterized protein</fullName>
    </submittedName>
</protein>
<gene>
    <name evidence="1" type="ORF">PACLA_8A083265</name>
</gene>
<comment type="caution">
    <text evidence="1">The sequence shown here is derived from an EMBL/GenBank/DDBJ whole genome shotgun (WGS) entry which is preliminary data.</text>
</comment>
<organism evidence="1 2">
    <name type="scientific">Paramuricea clavata</name>
    <name type="common">Red gorgonian</name>
    <name type="synonym">Violescent sea-whip</name>
    <dbReference type="NCBI Taxonomy" id="317549"/>
    <lineage>
        <taxon>Eukaryota</taxon>
        <taxon>Metazoa</taxon>
        <taxon>Cnidaria</taxon>
        <taxon>Anthozoa</taxon>
        <taxon>Octocorallia</taxon>
        <taxon>Malacalcyonacea</taxon>
        <taxon>Plexauridae</taxon>
        <taxon>Paramuricea</taxon>
    </lineage>
</organism>
<evidence type="ECO:0000313" key="1">
    <source>
        <dbReference type="EMBL" id="CAB4041058.1"/>
    </source>
</evidence>
<dbReference type="Proteomes" id="UP001152795">
    <property type="component" value="Unassembled WGS sequence"/>
</dbReference>
<evidence type="ECO:0000313" key="2">
    <source>
        <dbReference type="Proteomes" id="UP001152795"/>
    </source>
</evidence>
<dbReference type="EMBL" id="CACRXK020027709">
    <property type="protein sequence ID" value="CAB4041058.1"/>
    <property type="molecule type" value="Genomic_DNA"/>
</dbReference>
<proteinExistence type="predicted"/>
<reference evidence="1" key="1">
    <citation type="submission" date="2020-04" db="EMBL/GenBank/DDBJ databases">
        <authorList>
            <person name="Alioto T."/>
            <person name="Alioto T."/>
            <person name="Gomez Garrido J."/>
        </authorList>
    </citation>
    <scope>NUCLEOTIDE SEQUENCE</scope>
    <source>
        <strain evidence="1">A484AB</strain>
    </source>
</reference>
<accession>A0A6S7KBH3</accession>
<sequence length="70" mass="7933">MKGHFPHIQDCNLKNIDNSLLELHSPTRYDYTSSDEISNSSDDSDVCLRKISNIVLNDSDCDDTDYSCSM</sequence>
<dbReference type="AlphaFoldDB" id="A0A6S7KBH3"/>
<name>A0A6S7KBH3_PARCT</name>
<keyword evidence="2" id="KW-1185">Reference proteome</keyword>